<evidence type="ECO:0000313" key="1">
    <source>
        <dbReference type="EMBL" id="MFF3575215.1"/>
    </source>
</evidence>
<evidence type="ECO:0000313" key="2">
    <source>
        <dbReference type="Proteomes" id="UP001601992"/>
    </source>
</evidence>
<protein>
    <submittedName>
        <fullName evidence="1">Uncharacterized protein</fullName>
    </submittedName>
</protein>
<dbReference type="RefSeq" id="WP_387407141.1">
    <property type="nucleotide sequence ID" value="NZ_JBIAQY010000042.1"/>
</dbReference>
<accession>A0ABW6SFW5</accession>
<name>A0ABW6SFW5_9NOCA</name>
<dbReference type="Proteomes" id="UP001601992">
    <property type="component" value="Unassembled WGS sequence"/>
</dbReference>
<reference evidence="1 2" key="1">
    <citation type="submission" date="2024-10" db="EMBL/GenBank/DDBJ databases">
        <title>The Natural Products Discovery Center: Release of the First 8490 Sequenced Strains for Exploring Actinobacteria Biosynthetic Diversity.</title>
        <authorList>
            <person name="Kalkreuter E."/>
            <person name="Kautsar S.A."/>
            <person name="Yang D."/>
            <person name="Bader C.D."/>
            <person name="Teijaro C.N."/>
            <person name="Fluegel L."/>
            <person name="Davis C.M."/>
            <person name="Simpson J.R."/>
            <person name="Lauterbach L."/>
            <person name="Steele A.D."/>
            <person name="Gui C."/>
            <person name="Meng S."/>
            <person name="Li G."/>
            <person name="Viehrig K."/>
            <person name="Ye F."/>
            <person name="Su P."/>
            <person name="Kiefer A.F."/>
            <person name="Nichols A."/>
            <person name="Cepeda A.J."/>
            <person name="Yan W."/>
            <person name="Fan B."/>
            <person name="Jiang Y."/>
            <person name="Adhikari A."/>
            <person name="Zheng C.-J."/>
            <person name="Schuster L."/>
            <person name="Cowan T.M."/>
            <person name="Smanski M.J."/>
            <person name="Chevrette M.G."/>
            <person name="De Carvalho L.P.S."/>
            <person name="Shen B."/>
        </authorList>
    </citation>
    <scope>NUCLEOTIDE SEQUENCE [LARGE SCALE GENOMIC DNA]</scope>
    <source>
        <strain evidence="1 2">NPDC002593</strain>
    </source>
</reference>
<comment type="caution">
    <text evidence="1">The sequence shown here is derived from an EMBL/GenBank/DDBJ whole genome shotgun (WGS) entry which is preliminary data.</text>
</comment>
<sequence>MFFDGVFAVAVPDNMKAIADRANATDPRLNDSFREYAESRGFVVDPARVRSPQDKPVVAYCTSFEGP</sequence>
<organism evidence="1 2">
    <name type="scientific">Nocardia jiangxiensis</name>
    <dbReference type="NCBI Taxonomy" id="282685"/>
    <lineage>
        <taxon>Bacteria</taxon>
        <taxon>Bacillati</taxon>
        <taxon>Actinomycetota</taxon>
        <taxon>Actinomycetes</taxon>
        <taxon>Mycobacteriales</taxon>
        <taxon>Nocardiaceae</taxon>
        <taxon>Nocardia</taxon>
    </lineage>
</organism>
<proteinExistence type="predicted"/>
<keyword evidence="2" id="KW-1185">Reference proteome</keyword>
<gene>
    <name evidence="1" type="ORF">ACFYXQ_46535</name>
</gene>
<dbReference type="EMBL" id="JBIAQY010000042">
    <property type="protein sequence ID" value="MFF3575215.1"/>
    <property type="molecule type" value="Genomic_DNA"/>
</dbReference>